<dbReference type="RefSeq" id="WP_211631830.1">
    <property type="nucleotide sequence ID" value="NZ_CP073100.1"/>
</dbReference>
<accession>A0A975J0D2</accession>
<gene>
    <name evidence="6" type="ORF">KBB96_02095</name>
</gene>
<evidence type="ECO:0000313" key="7">
    <source>
        <dbReference type="Proteomes" id="UP000676169"/>
    </source>
</evidence>
<feature type="region of interest" description="Disordered" evidence="4">
    <location>
        <begin position="280"/>
        <end position="336"/>
    </location>
</feature>
<dbReference type="Proteomes" id="UP000676169">
    <property type="component" value="Chromosome"/>
</dbReference>
<keyword evidence="1" id="KW-0677">Repeat</keyword>
<dbReference type="Pfam" id="PF12796">
    <property type="entry name" value="Ank_2"/>
    <property type="match status" value="2"/>
</dbReference>
<reference evidence="6" key="1">
    <citation type="submission" date="2021-04" db="EMBL/GenBank/DDBJ databases">
        <title>Luteolibacter sp. 32A isolated from the skin of an Anderson's salamander (Ambystoma andersonii).</title>
        <authorList>
            <person name="Spergser J."/>
            <person name="Busse H.-J."/>
        </authorList>
    </citation>
    <scope>NUCLEOTIDE SEQUENCE</scope>
    <source>
        <strain evidence="6">32A</strain>
    </source>
</reference>
<dbReference type="Gene3D" id="1.25.40.20">
    <property type="entry name" value="Ankyrin repeat-containing domain"/>
    <property type="match status" value="2"/>
</dbReference>
<name>A0A975J0D2_9BACT</name>
<feature type="repeat" description="ANK" evidence="3">
    <location>
        <begin position="74"/>
        <end position="106"/>
    </location>
</feature>
<dbReference type="SMART" id="SM00248">
    <property type="entry name" value="ANK"/>
    <property type="match status" value="5"/>
</dbReference>
<keyword evidence="5" id="KW-0732">Signal</keyword>
<evidence type="ECO:0000256" key="4">
    <source>
        <dbReference type="SAM" id="MobiDB-lite"/>
    </source>
</evidence>
<dbReference type="PROSITE" id="PS51257">
    <property type="entry name" value="PROKAR_LIPOPROTEIN"/>
    <property type="match status" value="1"/>
</dbReference>
<dbReference type="EMBL" id="CP073100">
    <property type="protein sequence ID" value="QUE51691.1"/>
    <property type="molecule type" value="Genomic_DNA"/>
</dbReference>
<dbReference type="SUPFAM" id="SSF48403">
    <property type="entry name" value="Ankyrin repeat"/>
    <property type="match status" value="1"/>
</dbReference>
<evidence type="ECO:0000256" key="2">
    <source>
        <dbReference type="ARBA" id="ARBA00023043"/>
    </source>
</evidence>
<dbReference type="KEGG" id="lamb:KBB96_02095"/>
<dbReference type="InterPro" id="IPR002110">
    <property type="entry name" value="Ankyrin_rpt"/>
</dbReference>
<evidence type="ECO:0000313" key="6">
    <source>
        <dbReference type="EMBL" id="QUE51691.1"/>
    </source>
</evidence>
<evidence type="ECO:0000256" key="3">
    <source>
        <dbReference type="PROSITE-ProRule" id="PRU00023"/>
    </source>
</evidence>
<dbReference type="PANTHER" id="PTHR24198:SF165">
    <property type="entry name" value="ANKYRIN REPEAT-CONTAINING PROTEIN-RELATED"/>
    <property type="match status" value="1"/>
</dbReference>
<keyword evidence="7" id="KW-1185">Reference proteome</keyword>
<keyword evidence="2 3" id="KW-0040">ANK repeat</keyword>
<proteinExistence type="predicted"/>
<dbReference type="PANTHER" id="PTHR24198">
    <property type="entry name" value="ANKYRIN REPEAT AND PROTEIN KINASE DOMAIN-CONTAINING PROTEIN"/>
    <property type="match status" value="1"/>
</dbReference>
<dbReference type="AlphaFoldDB" id="A0A975J0D2"/>
<dbReference type="PROSITE" id="PS50297">
    <property type="entry name" value="ANK_REP_REGION"/>
    <property type="match status" value="3"/>
</dbReference>
<feature type="chain" id="PRO_5036856609" evidence="5">
    <location>
        <begin position="19"/>
        <end position="491"/>
    </location>
</feature>
<feature type="signal peptide" evidence="5">
    <location>
        <begin position="1"/>
        <end position="18"/>
    </location>
</feature>
<dbReference type="InterPro" id="IPR036770">
    <property type="entry name" value="Ankyrin_rpt-contain_sf"/>
</dbReference>
<sequence length="491" mass="51530">MKANLLRLSPILALAAVAALTGCGDKEKSSKRDLADVGYQLTEADWFRAAAGDDPAAMDKFLKGGIGIGTKNAEGNTALHVAAAAGAQKAAKFLLDRKMAVDERGAGGRTPLMEAVRAGQRDMVRWLLRQGADPKLKDAEGYKPLMLAVKEGRAEMIGDLAANDRDDLDGALLAAALLGKAPVIDELTKYGASIYASMDDGRTALMVAAENGHTEAAKLLVDIGANRFSKDTEGRTAAELAASAGHADLAKMLLSEPTQQDFALRSEEQIGKEMTTFVDQADPEDAPAGGSTGAGGATAPRHRDHDVATTLEGKSLGTSGSAEGTGPKPSSPPGLVMRHFRQRELPIEVRHVEGNSARLQMPAGGSVREVKVAEGETIPGSRLKVIRVQRRYQNLKDSAGPAAEASIVEVEDSSTGVRRNLIAGTPSSAHDPVALVEDAATGKRYLASPGQHFTGADGNRYTVADVRPNQIVIENKETGAVQTLPLRGPRG</sequence>
<dbReference type="PROSITE" id="PS50088">
    <property type="entry name" value="ANK_REPEAT"/>
    <property type="match status" value="3"/>
</dbReference>
<organism evidence="6 7">
    <name type="scientific">Luteolibacter ambystomatis</name>
    <dbReference type="NCBI Taxonomy" id="2824561"/>
    <lineage>
        <taxon>Bacteria</taxon>
        <taxon>Pseudomonadati</taxon>
        <taxon>Verrucomicrobiota</taxon>
        <taxon>Verrucomicrobiia</taxon>
        <taxon>Verrucomicrobiales</taxon>
        <taxon>Verrucomicrobiaceae</taxon>
        <taxon>Luteolibacter</taxon>
    </lineage>
</organism>
<feature type="repeat" description="ANK" evidence="3">
    <location>
        <begin position="200"/>
        <end position="232"/>
    </location>
</feature>
<evidence type="ECO:0000256" key="1">
    <source>
        <dbReference type="ARBA" id="ARBA00022737"/>
    </source>
</evidence>
<evidence type="ECO:0000256" key="5">
    <source>
        <dbReference type="SAM" id="SignalP"/>
    </source>
</evidence>
<protein>
    <submittedName>
        <fullName evidence="6">Ankyrin repeat domain-containing protein</fullName>
    </submittedName>
</protein>
<feature type="repeat" description="ANK" evidence="3">
    <location>
        <begin position="107"/>
        <end position="139"/>
    </location>
</feature>
<dbReference type="PRINTS" id="PR01415">
    <property type="entry name" value="ANKYRIN"/>
</dbReference>